<dbReference type="InterPro" id="IPR000032">
    <property type="entry name" value="HPr-like"/>
</dbReference>
<dbReference type="PRINTS" id="PR00107">
    <property type="entry name" value="PHOSPHOCPHPR"/>
</dbReference>
<dbReference type="Proteomes" id="UP000824169">
    <property type="component" value="Unassembled WGS sequence"/>
</dbReference>
<dbReference type="AlphaFoldDB" id="A0A9D1P3Y4"/>
<dbReference type="PANTHER" id="PTHR33705:SF1">
    <property type="entry name" value="PHOSPHOCARRIER PROTEIN HPR"/>
    <property type="match status" value="1"/>
</dbReference>
<accession>A0A9D1P3Y4</accession>
<evidence type="ECO:0000256" key="3">
    <source>
        <dbReference type="ARBA" id="ARBA00022597"/>
    </source>
</evidence>
<gene>
    <name evidence="5" type="ORF">IAB71_05670</name>
</gene>
<name>A0A9D1P3Y4_9FIRM</name>
<sequence length="64" mass="6722">MVKEVKKFASKITIEGNGKKADAGKLLAIMGMGIKKGMEVTVTAEGADEDAAAAALEEFFKANF</sequence>
<dbReference type="Gene3D" id="3.30.1340.10">
    <property type="entry name" value="HPr-like"/>
    <property type="match status" value="1"/>
</dbReference>
<dbReference type="InterPro" id="IPR050399">
    <property type="entry name" value="HPr"/>
</dbReference>
<evidence type="ECO:0000256" key="1">
    <source>
        <dbReference type="ARBA" id="ARBA00003681"/>
    </source>
</evidence>
<reference evidence="5" key="2">
    <citation type="journal article" date="2021" name="PeerJ">
        <title>Extensive microbial diversity within the chicken gut microbiome revealed by metagenomics and culture.</title>
        <authorList>
            <person name="Gilroy R."/>
            <person name="Ravi A."/>
            <person name="Getino M."/>
            <person name="Pursley I."/>
            <person name="Horton D.L."/>
            <person name="Alikhan N.F."/>
            <person name="Baker D."/>
            <person name="Gharbi K."/>
            <person name="Hall N."/>
            <person name="Watson M."/>
            <person name="Adriaenssens E.M."/>
            <person name="Foster-Nyarko E."/>
            <person name="Jarju S."/>
            <person name="Secka A."/>
            <person name="Antonio M."/>
            <person name="Oren A."/>
            <person name="Chaudhuri R.R."/>
            <person name="La Ragione R."/>
            <person name="Hildebrand F."/>
            <person name="Pallen M.J."/>
        </authorList>
    </citation>
    <scope>NUCLEOTIDE SEQUENCE</scope>
    <source>
        <strain evidence="5">CHK188-20938</strain>
    </source>
</reference>
<reference evidence="5" key="1">
    <citation type="submission" date="2020-10" db="EMBL/GenBank/DDBJ databases">
        <authorList>
            <person name="Gilroy R."/>
        </authorList>
    </citation>
    <scope>NUCLEOTIDE SEQUENCE</scope>
    <source>
        <strain evidence="5">CHK188-20938</strain>
    </source>
</reference>
<dbReference type="InterPro" id="IPR035895">
    <property type="entry name" value="HPr-like_sf"/>
</dbReference>
<comment type="function">
    <text evidence="1">General (non sugar-specific) component of the phosphoenolpyruvate-dependent sugar phosphotransferase system (sugar PTS). This major carbohydrate active-transport system catalyzes the phosphorylation of incoming sugar substrates concomitantly with their translocation across the cell membrane. The phosphoryl group from phosphoenolpyruvate (PEP) is transferred to the phosphoryl carrier protein HPr by enzyme I. Phospho-HPr then transfers it to the PTS EIIA domain.</text>
</comment>
<comment type="caution">
    <text evidence="5">The sequence shown here is derived from an EMBL/GenBank/DDBJ whole genome shotgun (WGS) entry which is preliminary data.</text>
</comment>
<dbReference type="PROSITE" id="PS51350">
    <property type="entry name" value="PTS_HPR_DOM"/>
    <property type="match status" value="1"/>
</dbReference>
<protein>
    <recommendedName>
        <fullName evidence="2">Phosphocarrier protein HPr</fullName>
    </recommendedName>
</protein>
<evidence type="ECO:0000256" key="2">
    <source>
        <dbReference type="ARBA" id="ARBA00020422"/>
    </source>
</evidence>
<dbReference type="PANTHER" id="PTHR33705">
    <property type="entry name" value="PHOSPHOCARRIER PROTEIN HPR"/>
    <property type="match status" value="1"/>
</dbReference>
<evidence type="ECO:0000313" key="5">
    <source>
        <dbReference type="EMBL" id="HIV25264.1"/>
    </source>
</evidence>
<evidence type="ECO:0000259" key="4">
    <source>
        <dbReference type="PROSITE" id="PS51350"/>
    </source>
</evidence>
<evidence type="ECO:0000313" key="6">
    <source>
        <dbReference type="Proteomes" id="UP000824169"/>
    </source>
</evidence>
<dbReference type="SUPFAM" id="SSF55594">
    <property type="entry name" value="HPr-like"/>
    <property type="match status" value="1"/>
</dbReference>
<dbReference type="EMBL" id="DVOO01000015">
    <property type="protein sequence ID" value="HIV25264.1"/>
    <property type="molecule type" value="Genomic_DNA"/>
</dbReference>
<dbReference type="Pfam" id="PF00381">
    <property type="entry name" value="PTS-HPr"/>
    <property type="match status" value="1"/>
</dbReference>
<keyword evidence="3" id="KW-0813">Transport</keyword>
<organism evidence="5 6">
    <name type="scientific">Candidatus Scatomonas pullistercoris</name>
    <dbReference type="NCBI Taxonomy" id="2840920"/>
    <lineage>
        <taxon>Bacteria</taxon>
        <taxon>Bacillati</taxon>
        <taxon>Bacillota</taxon>
        <taxon>Clostridia</taxon>
        <taxon>Lachnospirales</taxon>
        <taxon>Lachnospiraceae</taxon>
        <taxon>Lachnospiraceae incertae sedis</taxon>
        <taxon>Candidatus Scatomonas</taxon>
    </lineage>
</organism>
<proteinExistence type="predicted"/>
<keyword evidence="3" id="KW-0762">Sugar transport</keyword>
<dbReference type="NCBIfam" id="TIGR01003">
    <property type="entry name" value="PTS_HPr_family"/>
    <property type="match status" value="1"/>
</dbReference>
<feature type="domain" description="HPr" evidence="4">
    <location>
        <begin position="1"/>
        <end position="64"/>
    </location>
</feature>